<name>G0VGJ0_NAUCA</name>
<evidence type="ECO:0000313" key="4">
    <source>
        <dbReference type="Proteomes" id="UP000001640"/>
    </source>
</evidence>
<dbReference type="Proteomes" id="UP000001640">
    <property type="component" value="Chromosome 6"/>
</dbReference>
<dbReference type="EMBL" id="HE576757">
    <property type="protein sequence ID" value="CCC70611.1"/>
    <property type="molecule type" value="Genomic_DNA"/>
</dbReference>
<keyword evidence="4" id="KW-1185">Reference proteome</keyword>
<dbReference type="HOGENOM" id="CLU_076692_0_0_1"/>
<reference key="2">
    <citation type="submission" date="2011-08" db="EMBL/GenBank/DDBJ databases">
        <title>Genome sequence of Naumovozyma castellii.</title>
        <authorList>
            <person name="Gordon J.L."/>
            <person name="Armisen D."/>
            <person name="Proux-Wera E."/>
            <person name="OhEigeartaigh S.S."/>
            <person name="Byrne K.P."/>
            <person name="Wolfe K.H."/>
        </authorList>
    </citation>
    <scope>NUCLEOTIDE SEQUENCE</scope>
    <source>
        <strain>Type strain:CBS 4309</strain>
    </source>
</reference>
<feature type="region of interest" description="Disordered" evidence="1">
    <location>
        <begin position="87"/>
        <end position="157"/>
    </location>
</feature>
<dbReference type="OrthoDB" id="4056678at2759"/>
<dbReference type="eggNOG" id="ENOG502S4IU">
    <property type="taxonomic scope" value="Eukaryota"/>
</dbReference>
<dbReference type="InterPro" id="IPR029178">
    <property type="entry name" value="Ecm11_C"/>
</dbReference>
<evidence type="ECO:0000313" key="3">
    <source>
        <dbReference type="EMBL" id="CCC70611.1"/>
    </source>
</evidence>
<dbReference type="FunCoup" id="G0VGJ0">
    <property type="interactions" value="33"/>
</dbReference>
<evidence type="ECO:0000256" key="1">
    <source>
        <dbReference type="SAM" id="MobiDB-lite"/>
    </source>
</evidence>
<feature type="compositionally biased region" description="Basic and acidic residues" evidence="1">
    <location>
        <begin position="87"/>
        <end position="102"/>
    </location>
</feature>
<feature type="compositionally biased region" description="Basic and acidic residues" evidence="1">
    <location>
        <begin position="144"/>
        <end position="157"/>
    </location>
</feature>
<gene>
    <name evidence="3" type="primary">NCAS0F01270</name>
    <name evidence="3" type="ordered locus">NCAS_0F01270</name>
</gene>
<feature type="compositionally biased region" description="Basic and acidic residues" evidence="1">
    <location>
        <begin position="46"/>
        <end position="61"/>
    </location>
</feature>
<feature type="compositionally biased region" description="Polar residues" evidence="1">
    <location>
        <begin position="28"/>
        <end position="43"/>
    </location>
</feature>
<protein>
    <recommendedName>
        <fullName evidence="2">Extracellular mutant protein 11 C-terminal domain-containing protein</fullName>
    </recommendedName>
</protein>
<reference evidence="3 4" key="1">
    <citation type="journal article" date="2011" name="Proc. Natl. Acad. Sci. U.S.A.">
        <title>Evolutionary erosion of yeast sex chromosomes by mating-type switching accidents.</title>
        <authorList>
            <person name="Gordon J.L."/>
            <person name="Armisen D."/>
            <person name="Proux-Wera E."/>
            <person name="Oheigeartaigh S.S."/>
            <person name="Byrne K.P."/>
            <person name="Wolfe K.H."/>
        </authorList>
    </citation>
    <scope>NUCLEOTIDE SEQUENCE [LARGE SCALE GENOMIC DNA]</scope>
    <source>
        <strain evidence="4">ATCC 76901 / BCRC 22586 / CBS 4309 / NBRC 1992 / NRRL Y-12630</strain>
    </source>
</reference>
<evidence type="ECO:0000259" key="2">
    <source>
        <dbReference type="Pfam" id="PF15463"/>
    </source>
</evidence>
<dbReference type="GeneID" id="96904259"/>
<organism evidence="3 4">
    <name type="scientific">Naumovozyma castellii</name>
    <name type="common">Yeast</name>
    <name type="synonym">Saccharomyces castellii</name>
    <dbReference type="NCBI Taxonomy" id="27288"/>
    <lineage>
        <taxon>Eukaryota</taxon>
        <taxon>Fungi</taxon>
        <taxon>Dikarya</taxon>
        <taxon>Ascomycota</taxon>
        <taxon>Saccharomycotina</taxon>
        <taxon>Saccharomycetes</taxon>
        <taxon>Saccharomycetales</taxon>
        <taxon>Saccharomycetaceae</taxon>
        <taxon>Naumovozyma</taxon>
    </lineage>
</organism>
<dbReference type="InParanoid" id="G0VGJ0"/>
<dbReference type="RefSeq" id="XP_003676966.1">
    <property type="nucleotide sequence ID" value="XM_003676918.1"/>
</dbReference>
<sequence length="291" mass="33122">MTIIKTESNCEEIKDSNKSLRENLFNEQVIRNGTTNSNGSDSRPAQIDKEMDKNSKEERRQKNSSKKKKLATFLLNTKDITMGGADKDEIVIKQEPDAKDRTTTSQELSETTEKKRKRKLLENESASSTKSSKKLNVMVVEGSSPHKEKLSSLKENRVPVKKNNDLDVIENPGEYPQINKLLYESSKKEPVDKEGFMSVLPGVEQEDEINFGIQVCNWSLDEWIECGQHLHEEYGVLVTELIKQRIELSVKFEVVTSVINQRAEALNCQGKILDDKLIKIKELGKEILNII</sequence>
<feature type="domain" description="Extracellular mutant protein 11 C-terminal" evidence="2">
    <location>
        <begin position="172"/>
        <end position="288"/>
    </location>
</feature>
<accession>G0VGJ0</accession>
<feature type="region of interest" description="Disordered" evidence="1">
    <location>
        <begin position="28"/>
        <end position="68"/>
    </location>
</feature>
<dbReference type="AlphaFoldDB" id="G0VGJ0"/>
<dbReference type="Pfam" id="PF15463">
    <property type="entry name" value="ECM11"/>
    <property type="match status" value="1"/>
</dbReference>
<proteinExistence type="predicted"/>
<dbReference type="KEGG" id="ncs:NCAS_0F01270"/>